<feature type="region of interest" description="Disordered" evidence="1">
    <location>
        <begin position="1"/>
        <end position="31"/>
    </location>
</feature>
<dbReference type="Proteomes" id="UP001597119">
    <property type="component" value="Unassembled WGS sequence"/>
</dbReference>
<dbReference type="Pfam" id="PF00581">
    <property type="entry name" value="Rhodanese"/>
    <property type="match status" value="1"/>
</dbReference>
<name>A0ABD6CC61_9EURY</name>
<comment type="caution">
    <text evidence="3">The sequence shown here is derived from an EMBL/GenBank/DDBJ whole genome shotgun (WGS) entry which is preliminary data.</text>
</comment>
<dbReference type="SUPFAM" id="SSF52821">
    <property type="entry name" value="Rhodanese/Cell cycle control phosphatase"/>
    <property type="match status" value="1"/>
</dbReference>
<dbReference type="SMART" id="SM00450">
    <property type="entry name" value="RHOD"/>
    <property type="match status" value="1"/>
</dbReference>
<evidence type="ECO:0000259" key="2">
    <source>
        <dbReference type="PROSITE" id="PS50206"/>
    </source>
</evidence>
<dbReference type="InterPro" id="IPR001307">
    <property type="entry name" value="Thiosulphate_STrfase_CS"/>
</dbReference>
<dbReference type="InterPro" id="IPR001763">
    <property type="entry name" value="Rhodanese-like_dom"/>
</dbReference>
<dbReference type="AlphaFoldDB" id="A0ABD6CC61"/>
<keyword evidence="4" id="KW-1185">Reference proteome</keyword>
<organism evidence="3 4">
    <name type="scientific">Halorientalis brevis</name>
    <dbReference type="NCBI Taxonomy" id="1126241"/>
    <lineage>
        <taxon>Archaea</taxon>
        <taxon>Methanobacteriati</taxon>
        <taxon>Methanobacteriota</taxon>
        <taxon>Stenosarchaea group</taxon>
        <taxon>Halobacteria</taxon>
        <taxon>Halobacteriales</taxon>
        <taxon>Haloarculaceae</taxon>
        <taxon>Halorientalis</taxon>
    </lineage>
</organism>
<evidence type="ECO:0000256" key="1">
    <source>
        <dbReference type="SAM" id="MobiDB-lite"/>
    </source>
</evidence>
<feature type="domain" description="Rhodanese" evidence="2">
    <location>
        <begin position="28"/>
        <end position="117"/>
    </location>
</feature>
<dbReference type="PANTHER" id="PTHR43031">
    <property type="entry name" value="FAD-DEPENDENT OXIDOREDUCTASE"/>
    <property type="match status" value="1"/>
</dbReference>
<protein>
    <submittedName>
        <fullName evidence="3">Rhodanese-like domain-containing protein</fullName>
    </submittedName>
</protein>
<dbReference type="PANTHER" id="PTHR43031:SF1">
    <property type="entry name" value="PYRIDINE NUCLEOTIDE-DISULPHIDE OXIDOREDUCTASE"/>
    <property type="match status" value="1"/>
</dbReference>
<dbReference type="PROSITE" id="PS00380">
    <property type="entry name" value="RHODANESE_1"/>
    <property type="match status" value="1"/>
</dbReference>
<dbReference type="RefSeq" id="WP_247380402.1">
    <property type="nucleotide sequence ID" value="NZ_JALLGV010000008.1"/>
</dbReference>
<dbReference type="InterPro" id="IPR036873">
    <property type="entry name" value="Rhodanese-like_dom_sf"/>
</dbReference>
<dbReference type="CDD" id="cd00158">
    <property type="entry name" value="RHOD"/>
    <property type="match status" value="1"/>
</dbReference>
<dbReference type="InterPro" id="IPR050229">
    <property type="entry name" value="GlpE_sulfurtransferase"/>
</dbReference>
<dbReference type="PROSITE" id="PS50206">
    <property type="entry name" value="RHODANESE_3"/>
    <property type="match status" value="1"/>
</dbReference>
<sequence length="118" mass="12852">MDLQPASANGRPMVESLSASQLQEKLSRDEDVQVVDTRVPAAFAKGHVPGAENVPYPELAARIADVDWGEEIVFVCERGESSLQAARILESYEGIDEDTLVANLTDGYEGWDGDLETE</sequence>
<reference evidence="3 4" key="1">
    <citation type="journal article" date="2019" name="Int. J. Syst. Evol. Microbiol.">
        <title>The Global Catalogue of Microorganisms (GCM) 10K type strain sequencing project: providing services to taxonomists for standard genome sequencing and annotation.</title>
        <authorList>
            <consortium name="The Broad Institute Genomics Platform"/>
            <consortium name="The Broad Institute Genome Sequencing Center for Infectious Disease"/>
            <person name="Wu L."/>
            <person name="Ma J."/>
        </authorList>
    </citation>
    <scope>NUCLEOTIDE SEQUENCE [LARGE SCALE GENOMIC DNA]</scope>
    <source>
        <strain evidence="3 4">CGMCC 1.12125</strain>
    </source>
</reference>
<gene>
    <name evidence="3" type="ORF">ACFR9U_13140</name>
</gene>
<dbReference type="Gene3D" id="3.40.250.10">
    <property type="entry name" value="Rhodanese-like domain"/>
    <property type="match status" value="1"/>
</dbReference>
<proteinExistence type="predicted"/>
<evidence type="ECO:0000313" key="3">
    <source>
        <dbReference type="EMBL" id="MFD1587927.1"/>
    </source>
</evidence>
<evidence type="ECO:0000313" key="4">
    <source>
        <dbReference type="Proteomes" id="UP001597119"/>
    </source>
</evidence>
<dbReference type="EMBL" id="JBHUDJ010000006">
    <property type="protein sequence ID" value="MFD1587927.1"/>
    <property type="molecule type" value="Genomic_DNA"/>
</dbReference>
<accession>A0ABD6CC61</accession>